<dbReference type="GO" id="GO:0016987">
    <property type="term" value="F:sigma factor activity"/>
    <property type="evidence" value="ECO:0007669"/>
    <property type="project" value="UniProtKB-KW"/>
</dbReference>
<dbReference type="NCBIfam" id="TIGR02937">
    <property type="entry name" value="sigma70-ECF"/>
    <property type="match status" value="1"/>
</dbReference>
<keyword evidence="4" id="KW-0804">Transcription</keyword>
<accession>X0V360</accession>
<dbReference type="Pfam" id="PF04542">
    <property type="entry name" value="Sigma70_r2"/>
    <property type="match status" value="1"/>
</dbReference>
<keyword evidence="1" id="KW-0805">Transcription regulation</keyword>
<dbReference type="PRINTS" id="PR00046">
    <property type="entry name" value="SIGMA70FCT"/>
</dbReference>
<dbReference type="GO" id="GO:0003899">
    <property type="term" value="F:DNA-directed RNA polymerase activity"/>
    <property type="evidence" value="ECO:0007669"/>
    <property type="project" value="InterPro"/>
</dbReference>
<gene>
    <name evidence="8" type="ORF">S01H1_26169</name>
</gene>
<comment type="caution">
    <text evidence="8">The sequence shown here is derived from an EMBL/GenBank/DDBJ whole genome shotgun (WGS) entry which is preliminary data.</text>
</comment>
<dbReference type="EMBL" id="BARS01015850">
    <property type="protein sequence ID" value="GAF95075.1"/>
    <property type="molecule type" value="Genomic_DNA"/>
</dbReference>
<evidence type="ECO:0000259" key="5">
    <source>
        <dbReference type="Pfam" id="PF04539"/>
    </source>
</evidence>
<evidence type="ECO:0000259" key="6">
    <source>
        <dbReference type="Pfam" id="PF04542"/>
    </source>
</evidence>
<dbReference type="AlphaFoldDB" id="X0V360"/>
<sequence length="250" mass="29100">MARWSDGLQTWQRSVELDEEQLADAWQEYQRTQSEQIRNLLMEHYLPIVKINSERLWSKLPDEVELDDLISAGLDGLRDAIKMFDLERGVKFETYCATRIRGSILDALRNKDWVPRLVRARANQLGQGRRKLEARLGRKPDGHELAAFMRFSEAEFEKLLRDAHAVGVISLNRNFQDAESSREIRETDLVADRKAPNPMKAIHKEDVRTLITKGLSKNERLILILYYWEEMTMKEIGATLDLSESRVSQM</sequence>
<dbReference type="Pfam" id="PF04539">
    <property type="entry name" value="Sigma70_r3"/>
    <property type="match status" value="1"/>
</dbReference>
<dbReference type="InterPro" id="IPR012845">
    <property type="entry name" value="RNA_pol_sigma_FliA_WhiG"/>
</dbReference>
<dbReference type="InterPro" id="IPR013325">
    <property type="entry name" value="RNA_pol_sigma_r2"/>
</dbReference>
<feature type="domain" description="RNA polymerase sigma-70 region 3" evidence="5">
    <location>
        <begin position="122"/>
        <end position="176"/>
    </location>
</feature>
<evidence type="ECO:0000313" key="8">
    <source>
        <dbReference type="EMBL" id="GAF95075.1"/>
    </source>
</evidence>
<dbReference type="Gene3D" id="1.20.140.160">
    <property type="match status" value="1"/>
</dbReference>
<dbReference type="PIRSF" id="PIRSF000770">
    <property type="entry name" value="RNA_pol_sigma-SigE/K"/>
    <property type="match status" value="1"/>
</dbReference>
<reference evidence="8" key="1">
    <citation type="journal article" date="2014" name="Front. Microbiol.">
        <title>High frequency of phylogenetically diverse reductive dehalogenase-homologous genes in deep subseafloor sedimentary metagenomes.</title>
        <authorList>
            <person name="Kawai M."/>
            <person name="Futagami T."/>
            <person name="Toyoda A."/>
            <person name="Takaki Y."/>
            <person name="Nishi S."/>
            <person name="Hori S."/>
            <person name="Arai W."/>
            <person name="Tsubouchi T."/>
            <person name="Morono Y."/>
            <person name="Uchiyama I."/>
            <person name="Ito T."/>
            <person name="Fujiyama A."/>
            <person name="Inagaki F."/>
            <person name="Takami H."/>
        </authorList>
    </citation>
    <scope>NUCLEOTIDE SEQUENCE</scope>
    <source>
        <strain evidence="8">Expedition CK06-06</strain>
    </source>
</reference>
<proteinExistence type="predicted"/>
<dbReference type="NCBIfam" id="TIGR02479">
    <property type="entry name" value="FliA_WhiG"/>
    <property type="match status" value="1"/>
</dbReference>
<keyword evidence="2" id="KW-0731">Sigma factor</keyword>
<dbReference type="InterPro" id="IPR000943">
    <property type="entry name" value="RNA_pol_sigma70"/>
</dbReference>
<dbReference type="InterPro" id="IPR007624">
    <property type="entry name" value="RNA_pol_sigma70_r3"/>
</dbReference>
<organism evidence="8">
    <name type="scientific">marine sediment metagenome</name>
    <dbReference type="NCBI Taxonomy" id="412755"/>
    <lineage>
        <taxon>unclassified sequences</taxon>
        <taxon>metagenomes</taxon>
        <taxon>ecological metagenomes</taxon>
    </lineage>
</organism>
<name>X0V360_9ZZZZ</name>
<dbReference type="Pfam" id="PF04545">
    <property type="entry name" value="Sigma70_r4"/>
    <property type="match status" value="1"/>
</dbReference>
<feature type="domain" description="RNA polymerase sigma-70 region 2" evidence="6">
    <location>
        <begin position="43"/>
        <end position="113"/>
    </location>
</feature>
<dbReference type="InterPro" id="IPR013324">
    <property type="entry name" value="RNA_pol_sigma_r3/r4-like"/>
</dbReference>
<dbReference type="InterPro" id="IPR014284">
    <property type="entry name" value="RNA_pol_sigma-70_dom"/>
</dbReference>
<dbReference type="GO" id="GO:0003677">
    <property type="term" value="F:DNA binding"/>
    <property type="evidence" value="ECO:0007669"/>
    <property type="project" value="UniProtKB-KW"/>
</dbReference>
<evidence type="ECO:0000256" key="2">
    <source>
        <dbReference type="ARBA" id="ARBA00023082"/>
    </source>
</evidence>
<feature type="non-terminal residue" evidence="8">
    <location>
        <position position="250"/>
    </location>
</feature>
<dbReference type="InterPro" id="IPR007627">
    <property type="entry name" value="RNA_pol_sigma70_r2"/>
</dbReference>
<dbReference type="InterPro" id="IPR007630">
    <property type="entry name" value="RNA_pol_sigma70_r4"/>
</dbReference>
<evidence type="ECO:0000259" key="7">
    <source>
        <dbReference type="Pfam" id="PF04545"/>
    </source>
</evidence>
<keyword evidence="3" id="KW-0238">DNA-binding</keyword>
<dbReference type="GO" id="GO:0006352">
    <property type="term" value="P:DNA-templated transcription initiation"/>
    <property type="evidence" value="ECO:0007669"/>
    <property type="project" value="InterPro"/>
</dbReference>
<dbReference type="PANTHER" id="PTHR30385:SF7">
    <property type="entry name" value="RNA POLYMERASE SIGMA FACTOR FLIA"/>
    <property type="match status" value="1"/>
</dbReference>
<protein>
    <recommendedName>
        <fullName evidence="9">RNA polymerase sigma-70 domain-containing protein</fullName>
    </recommendedName>
</protein>
<evidence type="ECO:0000256" key="3">
    <source>
        <dbReference type="ARBA" id="ARBA00023125"/>
    </source>
</evidence>
<dbReference type="PANTHER" id="PTHR30385">
    <property type="entry name" value="SIGMA FACTOR F FLAGELLAR"/>
    <property type="match status" value="1"/>
</dbReference>
<dbReference type="SUPFAM" id="SSF88659">
    <property type="entry name" value="Sigma3 and sigma4 domains of RNA polymerase sigma factors"/>
    <property type="match status" value="2"/>
</dbReference>
<evidence type="ECO:0000256" key="4">
    <source>
        <dbReference type="ARBA" id="ARBA00023163"/>
    </source>
</evidence>
<evidence type="ECO:0008006" key="9">
    <source>
        <dbReference type="Google" id="ProtNLM"/>
    </source>
</evidence>
<feature type="domain" description="RNA polymerase sigma-70 region 4" evidence="7">
    <location>
        <begin position="214"/>
        <end position="249"/>
    </location>
</feature>
<evidence type="ECO:0000256" key="1">
    <source>
        <dbReference type="ARBA" id="ARBA00023015"/>
    </source>
</evidence>
<dbReference type="SUPFAM" id="SSF88946">
    <property type="entry name" value="Sigma2 domain of RNA polymerase sigma factors"/>
    <property type="match status" value="1"/>
</dbReference>
<dbReference type="Gene3D" id="1.10.1740.10">
    <property type="match status" value="1"/>
</dbReference>